<feature type="transmembrane region" description="Helical" evidence="2">
    <location>
        <begin position="117"/>
        <end position="135"/>
    </location>
</feature>
<evidence type="ECO:0000313" key="3">
    <source>
        <dbReference type="EMBL" id="SPH17298.1"/>
    </source>
</evidence>
<dbReference type="EMBL" id="OMOQ01000001">
    <property type="protein sequence ID" value="SPH17298.1"/>
    <property type="molecule type" value="Genomic_DNA"/>
</dbReference>
<sequence>MAERFGGKYSPAPGPGGDTLRPAGPGLGERRARLLFLVALPFAFKAFWQDPQGLALNLAAFSALVLAAWLTREGARAAAVYEARRSARRPALPRKAFGAALTALGLGLGAWSGGPLSAVLLGGVGAVLHIAAFGLDPMRDKGMEHVDTFQQDRAARFVAEGEVHLRTMSEAAAQTRDRGITARVERFAMTARDLFRTVEEDPRDLTAARRYLGVYLMGARDATIKFVDLWAKTRDPGTRADYEALLTDLETNFADRTRALLEDDRSDLDIEIGVLRDRLKREGVRLDPQSQ</sequence>
<organism evidence="3 4">
    <name type="scientific">Albidovulum aquaemixtae</name>
    <dbReference type="NCBI Taxonomy" id="1542388"/>
    <lineage>
        <taxon>Bacteria</taxon>
        <taxon>Pseudomonadati</taxon>
        <taxon>Pseudomonadota</taxon>
        <taxon>Alphaproteobacteria</taxon>
        <taxon>Rhodobacterales</taxon>
        <taxon>Paracoccaceae</taxon>
        <taxon>Albidovulum</taxon>
    </lineage>
</organism>
<accession>A0A2R8B3W1</accession>
<dbReference type="OrthoDB" id="7375296at2"/>
<gene>
    <name evidence="3" type="ORF">DEA8626_00815</name>
</gene>
<keyword evidence="2" id="KW-1133">Transmembrane helix</keyword>
<evidence type="ECO:0000256" key="2">
    <source>
        <dbReference type="SAM" id="Phobius"/>
    </source>
</evidence>
<feature type="transmembrane region" description="Helical" evidence="2">
    <location>
        <begin position="54"/>
        <end position="71"/>
    </location>
</feature>
<dbReference type="Proteomes" id="UP000244924">
    <property type="component" value="Unassembled WGS sequence"/>
</dbReference>
<evidence type="ECO:0008006" key="5">
    <source>
        <dbReference type="Google" id="ProtNLM"/>
    </source>
</evidence>
<dbReference type="RefSeq" id="WP_108851759.1">
    <property type="nucleotide sequence ID" value="NZ_OMOQ01000001.1"/>
</dbReference>
<name>A0A2R8B3W1_9RHOB</name>
<evidence type="ECO:0000256" key="1">
    <source>
        <dbReference type="SAM" id="MobiDB-lite"/>
    </source>
</evidence>
<dbReference type="AlphaFoldDB" id="A0A2R8B3W1"/>
<feature type="transmembrane region" description="Helical" evidence="2">
    <location>
        <begin position="92"/>
        <end position="111"/>
    </location>
</feature>
<keyword evidence="2" id="KW-0472">Membrane</keyword>
<reference evidence="3 4" key="1">
    <citation type="submission" date="2018-03" db="EMBL/GenBank/DDBJ databases">
        <authorList>
            <person name="Keele B.F."/>
        </authorList>
    </citation>
    <scope>NUCLEOTIDE SEQUENCE [LARGE SCALE GENOMIC DNA]</scope>
    <source>
        <strain evidence="3 4">CECT 8626</strain>
    </source>
</reference>
<keyword evidence="2" id="KW-0812">Transmembrane</keyword>
<protein>
    <recommendedName>
        <fullName evidence="5">5-bromo-4-chloroindolyl phosphate hydrolysis protein</fullName>
    </recommendedName>
</protein>
<keyword evidence="4" id="KW-1185">Reference proteome</keyword>
<feature type="region of interest" description="Disordered" evidence="1">
    <location>
        <begin position="1"/>
        <end position="23"/>
    </location>
</feature>
<dbReference type="InterPro" id="IPR018770">
    <property type="entry name" value="ChloroindolylP_hydrolase"/>
</dbReference>
<proteinExistence type="predicted"/>
<evidence type="ECO:0000313" key="4">
    <source>
        <dbReference type="Proteomes" id="UP000244924"/>
    </source>
</evidence>
<dbReference type="Pfam" id="PF10112">
    <property type="entry name" value="Halogen_Hydrol"/>
    <property type="match status" value="1"/>
</dbReference>